<proteinExistence type="predicted"/>
<sequence>MRTVNLFYRYQFNAKLERKTMHIDENFLNVKIRGSEFKKLFNSNIQSSYLWRQTQDCQSRSFTFYNETK</sequence>
<gene>
    <name evidence="1" type="ORF">WN51_02946</name>
</gene>
<reference evidence="1 2" key="1">
    <citation type="submission" date="2015-07" db="EMBL/GenBank/DDBJ databases">
        <title>The genome of Melipona quadrifasciata.</title>
        <authorList>
            <person name="Pan H."/>
            <person name="Kapheim K."/>
        </authorList>
    </citation>
    <scope>NUCLEOTIDE SEQUENCE [LARGE SCALE GENOMIC DNA]</scope>
    <source>
        <strain evidence="1">0111107301</strain>
        <tissue evidence="1">Whole body</tissue>
    </source>
</reference>
<dbReference type="AlphaFoldDB" id="A0A0M9A904"/>
<evidence type="ECO:0000313" key="2">
    <source>
        <dbReference type="Proteomes" id="UP000053105"/>
    </source>
</evidence>
<keyword evidence="2" id="KW-1185">Reference proteome</keyword>
<name>A0A0M9A904_9HYME</name>
<protein>
    <submittedName>
        <fullName evidence="1">Uncharacterized protein</fullName>
    </submittedName>
</protein>
<dbReference type="EMBL" id="KQ435711">
    <property type="protein sequence ID" value="KOX79680.1"/>
    <property type="molecule type" value="Genomic_DNA"/>
</dbReference>
<organism evidence="1 2">
    <name type="scientific">Melipona quadrifasciata</name>
    <dbReference type="NCBI Taxonomy" id="166423"/>
    <lineage>
        <taxon>Eukaryota</taxon>
        <taxon>Metazoa</taxon>
        <taxon>Ecdysozoa</taxon>
        <taxon>Arthropoda</taxon>
        <taxon>Hexapoda</taxon>
        <taxon>Insecta</taxon>
        <taxon>Pterygota</taxon>
        <taxon>Neoptera</taxon>
        <taxon>Endopterygota</taxon>
        <taxon>Hymenoptera</taxon>
        <taxon>Apocrita</taxon>
        <taxon>Aculeata</taxon>
        <taxon>Apoidea</taxon>
        <taxon>Anthophila</taxon>
        <taxon>Apidae</taxon>
        <taxon>Melipona</taxon>
    </lineage>
</organism>
<accession>A0A0M9A904</accession>
<evidence type="ECO:0000313" key="1">
    <source>
        <dbReference type="EMBL" id="KOX79680.1"/>
    </source>
</evidence>
<dbReference type="Proteomes" id="UP000053105">
    <property type="component" value="Unassembled WGS sequence"/>
</dbReference>